<dbReference type="AlphaFoldDB" id="A0AAW6W9M4"/>
<dbReference type="SUPFAM" id="SSF51316">
    <property type="entry name" value="Mss4-like"/>
    <property type="match status" value="1"/>
</dbReference>
<comment type="catalytic activity">
    <reaction evidence="7">
        <text>L-methionyl-[protein] + [thioredoxin]-disulfide + H2O = L-methionyl-(R)-S-oxide-[protein] + [thioredoxin]-dithiol</text>
        <dbReference type="Rhea" id="RHEA:24164"/>
        <dbReference type="Rhea" id="RHEA-COMP:10698"/>
        <dbReference type="Rhea" id="RHEA-COMP:10700"/>
        <dbReference type="Rhea" id="RHEA-COMP:12313"/>
        <dbReference type="Rhea" id="RHEA-COMP:12314"/>
        <dbReference type="ChEBI" id="CHEBI:15377"/>
        <dbReference type="ChEBI" id="CHEBI:16044"/>
        <dbReference type="ChEBI" id="CHEBI:29950"/>
        <dbReference type="ChEBI" id="CHEBI:45764"/>
        <dbReference type="ChEBI" id="CHEBI:50058"/>
        <dbReference type="EC" id="1.8.4.12"/>
    </reaction>
</comment>
<dbReference type="InterPro" id="IPR011057">
    <property type="entry name" value="Mss4-like_sf"/>
</dbReference>
<feature type="domain" description="MsrB" evidence="10">
    <location>
        <begin position="171"/>
        <end position="294"/>
    </location>
</feature>
<keyword evidence="4" id="KW-0511">Multifunctional enzyme</keyword>
<dbReference type="Pfam" id="PF01641">
    <property type="entry name" value="SelR"/>
    <property type="match status" value="1"/>
</dbReference>
<dbReference type="GO" id="GO:0033743">
    <property type="term" value="F:peptide-methionine (R)-S-oxide reductase activity"/>
    <property type="evidence" value="ECO:0007669"/>
    <property type="project" value="UniProtKB-EC"/>
</dbReference>
<evidence type="ECO:0000259" key="10">
    <source>
        <dbReference type="PROSITE" id="PS51790"/>
    </source>
</evidence>
<dbReference type="GO" id="GO:0008113">
    <property type="term" value="F:peptide-methionine (S)-S-oxide reductase activity"/>
    <property type="evidence" value="ECO:0007669"/>
    <property type="project" value="UniProtKB-UniRule"/>
</dbReference>
<evidence type="ECO:0000256" key="4">
    <source>
        <dbReference type="ARBA" id="ARBA00023268"/>
    </source>
</evidence>
<evidence type="ECO:0000256" key="6">
    <source>
        <dbReference type="ARBA" id="ARBA00047806"/>
    </source>
</evidence>
<comment type="similarity">
    <text evidence="1">In the C-terminal section; belongs to the MsrB Met sulfoxide reductase family.</text>
</comment>
<comment type="similarity">
    <text evidence="9">Belongs to the MsrA Met sulfoxide reductase family.</text>
</comment>
<dbReference type="PROSITE" id="PS51790">
    <property type="entry name" value="MSRB"/>
    <property type="match status" value="1"/>
</dbReference>
<comment type="catalytic activity">
    <reaction evidence="8 9">
        <text>[thioredoxin]-disulfide + L-methionine + H2O = L-methionine (S)-S-oxide + [thioredoxin]-dithiol</text>
        <dbReference type="Rhea" id="RHEA:19993"/>
        <dbReference type="Rhea" id="RHEA-COMP:10698"/>
        <dbReference type="Rhea" id="RHEA-COMP:10700"/>
        <dbReference type="ChEBI" id="CHEBI:15377"/>
        <dbReference type="ChEBI" id="CHEBI:29950"/>
        <dbReference type="ChEBI" id="CHEBI:50058"/>
        <dbReference type="ChEBI" id="CHEBI:57844"/>
        <dbReference type="ChEBI" id="CHEBI:58772"/>
        <dbReference type="EC" id="1.8.4.11"/>
    </reaction>
</comment>
<dbReference type="EC" id="1.8.4.11" evidence="9"/>
<dbReference type="InterPro" id="IPR002569">
    <property type="entry name" value="Met_Sox_Rdtase_MsrA_dom"/>
</dbReference>
<evidence type="ECO:0000313" key="11">
    <source>
        <dbReference type="EMBL" id="MDK4511105.1"/>
    </source>
</evidence>
<dbReference type="NCBIfam" id="NF010625">
    <property type="entry name" value="PRK14018.1"/>
    <property type="match status" value="1"/>
</dbReference>
<comment type="catalytic activity">
    <reaction evidence="6 9">
        <text>L-methionyl-[protein] + [thioredoxin]-disulfide + H2O = L-methionyl-(S)-S-oxide-[protein] + [thioredoxin]-dithiol</text>
        <dbReference type="Rhea" id="RHEA:14217"/>
        <dbReference type="Rhea" id="RHEA-COMP:10698"/>
        <dbReference type="Rhea" id="RHEA-COMP:10700"/>
        <dbReference type="Rhea" id="RHEA-COMP:12313"/>
        <dbReference type="Rhea" id="RHEA-COMP:12315"/>
        <dbReference type="ChEBI" id="CHEBI:15377"/>
        <dbReference type="ChEBI" id="CHEBI:16044"/>
        <dbReference type="ChEBI" id="CHEBI:29950"/>
        <dbReference type="ChEBI" id="CHEBI:44120"/>
        <dbReference type="ChEBI" id="CHEBI:50058"/>
        <dbReference type="EC" id="1.8.4.11"/>
    </reaction>
</comment>
<sequence>MYLAGGCFWGVEAYMERIYGVVDAVSGYANGKTKNPKYEDLIYRGSGHAETVLVKYDANKISLETLLKYYFRIIDPTSVNKQGNDRGIQYRTGIYYNNIQDKKIIEEEIRLQQQKYKKKIVVEVLNLQNFYKAEEYHQDYLKKNPNGYCHIDLSKAHDIIVDKKKYPKLSEKELKMKLNTQQYKVTQQGDTERAFQNDYWNFFEEGIYVDITTGEPLFSSKDKYNSACGWPSFTKAIVPEVVTYHKDTSFNMIRTEVRSRSGNAHLGHVFDDGPRDRGGKRYCINSAAIQFIPIKEMEAKGYGYLLSLVK</sequence>
<dbReference type="GO" id="GO:0006979">
    <property type="term" value="P:response to oxidative stress"/>
    <property type="evidence" value="ECO:0007669"/>
    <property type="project" value="InterPro"/>
</dbReference>
<comment type="caution">
    <text evidence="11">The sequence shown here is derived from an EMBL/GenBank/DDBJ whole genome shotgun (WGS) entry which is preliminary data.</text>
</comment>
<accession>A0AAW6W9M4</accession>
<evidence type="ECO:0000313" key="12">
    <source>
        <dbReference type="Proteomes" id="UP001173223"/>
    </source>
</evidence>
<dbReference type="GeneID" id="75075313"/>
<evidence type="ECO:0000256" key="7">
    <source>
        <dbReference type="ARBA" id="ARBA00048488"/>
    </source>
</evidence>
<evidence type="ECO:0000256" key="2">
    <source>
        <dbReference type="ARBA" id="ARBA00011017"/>
    </source>
</evidence>
<dbReference type="GO" id="GO:0030091">
    <property type="term" value="P:protein repair"/>
    <property type="evidence" value="ECO:0007669"/>
    <property type="project" value="InterPro"/>
</dbReference>
<evidence type="ECO:0000256" key="8">
    <source>
        <dbReference type="ARBA" id="ARBA00048782"/>
    </source>
</evidence>
<reference evidence="11" key="1">
    <citation type="journal article" date="2022" name="Gene">
        <title>A genome-led study on the pathogenesis of Fusobacterium necrophorum infections.</title>
        <authorList>
            <person name="Thapa G."/>
            <person name="Jayal A."/>
            <person name="Sikazwe E."/>
            <person name="Perry T."/>
            <person name="Mohammed Al Balushi A."/>
            <person name="Livingstone P."/>
        </authorList>
    </citation>
    <scope>NUCLEOTIDE SEQUENCE</scope>
    <source>
        <strain evidence="11">BRON_8</strain>
    </source>
</reference>
<dbReference type="SUPFAM" id="SSF55068">
    <property type="entry name" value="Peptide methionine sulfoxide reductase"/>
    <property type="match status" value="1"/>
</dbReference>
<comment type="similarity">
    <text evidence="2">In the N-terminal section; belongs to the MsrA Met sulfoxide reductase family.</text>
</comment>
<reference evidence="11" key="2">
    <citation type="submission" date="2022-04" db="EMBL/GenBank/DDBJ databases">
        <authorList>
            <person name="Livingstone P.G."/>
        </authorList>
    </citation>
    <scope>NUCLEOTIDE SEQUENCE</scope>
    <source>
        <strain evidence="11">BRON_8</strain>
    </source>
</reference>
<keyword evidence="3 9" id="KW-0560">Oxidoreductase</keyword>
<proteinExistence type="inferred from homology"/>
<dbReference type="InterPro" id="IPR036509">
    <property type="entry name" value="Met_Sox_Rdtase_MsrA_sf"/>
</dbReference>
<protein>
    <recommendedName>
        <fullName evidence="9">Peptide methionine sulfoxide reductase MsrA</fullName>
        <shortName evidence="9">Protein-methionine-S-oxide reductase</shortName>
        <ecNumber evidence="9">1.8.4.11</ecNumber>
    </recommendedName>
    <alternativeName>
        <fullName evidence="9">Peptide-methionine (S)-S-oxide reductase</fullName>
        <shortName evidence="9">Peptide Met(O) reductase</shortName>
    </alternativeName>
</protein>
<dbReference type="InterPro" id="IPR002579">
    <property type="entry name" value="Met_Sox_Rdtase_MsrB_dom"/>
</dbReference>
<dbReference type="RefSeq" id="WP_252827575.1">
    <property type="nucleotide sequence ID" value="NZ_CABMIK010000005.1"/>
</dbReference>
<evidence type="ECO:0000256" key="3">
    <source>
        <dbReference type="ARBA" id="ARBA00023002"/>
    </source>
</evidence>
<dbReference type="PANTHER" id="PTHR10173:SF59">
    <property type="entry name" value="PEPTIDE METHIONINE SULFOXIDE REDUCTASE MSRA_MSRB"/>
    <property type="match status" value="1"/>
</dbReference>
<organism evidence="11 12">
    <name type="scientific">Fusobacterium necrophorum</name>
    <dbReference type="NCBI Taxonomy" id="859"/>
    <lineage>
        <taxon>Bacteria</taxon>
        <taxon>Fusobacteriati</taxon>
        <taxon>Fusobacteriota</taxon>
        <taxon>Fusobacteriia</taxon>
        <taxon>Fusobacteriales</taxon>
        <taxon>Fusobacteriaceae</taxon>
        <taxon>Fusobacterium</taxon>
    </lineage>
</organism>
<dbReference type="GO" id="GO:0005737">
    <property type="term" value="C:cytoplasm"/>
    <property type="evidence" value="ECO:0007669"/>
    <property type="project" value="TreeGrafter"/>
</dbReference>
<evidence type="ECO:0000256" key="5">
    <source>
        <dbReference type="ARBA" id="ARBA00024679"/>
    </source>
</evidence>
<dbReference type="Gene3D" id="2.170.150.20">
    <property type="entry name" value="Peptide methionine sulfoxide reductase"/>
    <property type="match status" value="1"/>
</dbReference>
<feature type="active site" evidence="9">
    <location>
        <position position="7"/>
    </location>
</feature>
<dbReference type="InterPro" id="IPR028427">
    <property type="entry name" value="Met_Sox_Rdtase_MsrB"/>
</dbReference>
<dbReference type="NCBIfam" id="TIGR00401">
    <property type="entry name" value="msrA"/>
    <property type="match status" value="1"/>
</dbReference>
<dbReference type="Gene3D" id="3.30.1060.10">
    <property type="entry name" value="Peptide methionine sulphoxide reductase MsrA"/>
    <property type="match status" value="1"/>
</dbReference>
<keyword evidence="12" id="KW-1185">Reference proteome</keyword>
<dbReference type="PANTHER" id="PTHR10173">
    <property type="entry name" value="METHIONINE SULFOXIDE REDUCTASE"/>
    <property type="match status" value="1"/>
</dbReference>
<dbReference type="Proteomes" id="UP001173223">
    <property type="component" value="Unassembled WGS sequence"/>
</dbReference>
<comment type="function">
    <text evidence="5 9">Has an important function as a repair enzyme for proteins that have been inactivated by oxidation. Catalyzes the reversible oxidation-reduction of methionine sulfoxide in proteins to methionine.</text>
</comment>
<dbReference type="FunFam" id="2.170.150.20:FF:000003">
    <property type="entry name" value="Peptide methionine sulfoxide reductase MsrB"/>
    <property type="match status" value="1"/>
</dbReference>
<dbReference type="FunFam" id="3.30.1060.10:FF:000007">
    <property type="entry name" value="Peptide methionine sulfoxide reductase msrA/msrB"/>
    <property type="match status" value="1"/>
</dbReference>
<dbReference type="Pfam" id="PF01625">
    <property type="entry name" value="PMSR"/>
    <property type="match status" value="1"/>
</dbReference>
<dbReference type="EMBL" id="JAMGTK010000003">
    <property type="protein sequence ID" value="MDK4511105.1"/>
    <property type="molecule type" value="Genomic_DNA"/>
</dbReference>
<evidence type="ECO:0000256" key="1">
    <source>
        <dbReference type="ARBA" id="ARBA00008076"/>
    </source>
</evidence>
<dbReference type="HAMAP" id="MF_01401">
    <property type="entry name" value="MsrA"/>
    <property type="match status" value="1"/>
</dbReference>
<gene>
    <name evidence="11" type="primary">msrAB</name>
    <name evidence="9" type="synonym">msrA</name>
    <name evidence="11" type="ORF">MWG07_02325</name>
</gene>
<evidence type="ECO:0000256" key="9">
    <source>
        <dbReference type="HAMAP-Rule" id="MF_01401"/>
    </source>
</evidence>
<name>A0AAW6W9M4_9FUSO</name>
<dbReference type="NCBIfam" id="TIGR00357">
    <property type="entry name" value="peptide-methionine (R)-S-oxide reductase MsrB"/>
    <property type="match status" value="1"/>
</dbReference>